<dbReference type="AlphaFoldDB" id="A0ABD2D2F8"/>
<dbReference type="Proteomes" id="UP001607303">
    <property type="component" value="Unassembled WGS sequence"/>
</dbReference>
<accession>A0ABD2D2F8</accession>
<name>A0ABD2D2F8_VESMC</name>
<comment type="caution">
    <text evidence="1">The sequence shown here is derived from an EMBL/GenBank/DDBJ whole genome shotgun (WGS) entry which is preliminary data.</text>
</comment>
<evidence type="ECO:0000313" key="2">
    <source>
        <dbReference type="Proteomes" id="UP001607303"/>
    </source>
</evidence>
<reference evidence="1 2" key="1">
    <citation type="journal article" date="2024" name="Ann. Entomol. Soc. Am.">
        <title>Genomic analyses of the southern and eastern yellowjacket wasps (Hymenoptera: Vespidae) reveal evolutionary signatures of social life.</title>
        <authorList>
            <person name="Catto M.A."/>
            <person name="Caine P.B."/>
            <person name="Orr S.E."/>
            <person name="Hunt B.G."/>
            <person name="Goodisman M.A.D."/>
        </authorList>
    </citation>
    <scope>NUCLEOTIDE SEQUENCE [LARGE SCALE GENOMIC DNA]</scope>
    <source>
        <strain evidence="1">232</strain>
        <tissue evidence="1">Head and thorax</tissue>
    </source>
</reference>
<gene>
    <name evidence="1" type="ORF">V1477_000675</name>
</gene>
<dbReference type="EMBL" id="JAYRBN010000007">
    <property type="protein sequence ID" value="KAL2751517.1"/>
    <property type="molecule type" value="Genomic_DNA"/>
</dbReference>
<sequence>MKRIRERNFHEILPTPFKKTFENIEGRVAFIASNISTIFEAFVASNSFGIVKMIPRLAKLLMQFDCN</sequence>
<proteinExistence type="predicted"/>
<evidence type="ECO:0000313" key="1">
    <source>
        <dbReference type="EMBL" id="KAL2751517.1"/>
    </source>
</evidence>
<keyword evidence="2" id="KW-1185">Reference proteome</keyword>
<organism evidence="1 2">
    <name type="scientific">Vespula maculifrons</name>
    <name type="common">Eastern yellow jacket</name>
    <name type="synonym">Wasp</name>
    <dbReference type="NCBI Taxonomy" id="7453"/>
    <lineage>
        <taxon>Eukaryota</taxon>
        <taxon>Metazoa</taxon>
        <taxon>Ecdysozoa</taxon>
        <taxon>Arthropoda</taxon>
        <taxon>Hexapoda</taxon>
        <taxon>Insecta</taxon>
        <taxon>Pterygota</taxon>
        <taxon>Neoptera</taxon>
        <taxon>Endopterygota</taxon>
        <taxon>Hymenoptera</taxon>
        <taxon>Apocrita</taxon>
        <taxon>Aculeata</taxon>
        <taxon>Vespoidea</taxon>
        <taxon>Vespidae</taxon>
        <taxon>Vespinae</taxon>
        <taxon>Vespula</taxon>
    </lineage>
</organism>
<protein>
    <submittedName>
        <fullName evidence="1">Uncharacterized protein</fullName>
    </submittedName>
</protein>